<name>A0ABQ5JWZ4_9EUKA</name>
<dbReference type="EMBL" id="BQXS01012248">
    <property type="protein sequence ID" value="GKT20627.1"/>
    <property type="molecule type" value="Genomic_DNA"/>
</dbReference>
<evidence type="ECO:0000256" key="1">
    <source>
        <dbReference type="SAM" id="MobiDB-lite"/>
    </source>
</evidence>
<evidence type="ECO:0000259" key="2">
    <source>
        <dbReference type="PROSITE" id="PS50013"/>
    </source>
</evidence>
<protein>
    <recommendedName>
        <fullName evidence="2">Chromo domain-containing protein</fullName>
    </recommendedName>
</protein>
<gene>
    <name evidence="3" type="ORF">ADUPG1_011743</name>
</gene>
<organism evidence="3 4">
    <name type="scientific">Aduncisulcus paluster</name>
    <dbReference type="NCBI Taxonomy" id="2918883"/>
    <lineage>
        <taxon>Eukaryota</taxon>
        <taxon>Metamonada</taxon>
        <taxon>Carpediemonas-like organisms</taxon>
        <taxon>Aduncisulcus</taxon>
    </lineage>
</organism>
<keyword evidence="4" id="KW-1185">Reference proteome</keyword>
<feature type="non-terminal residue" evidence="3">
    <location>
        <position position="317"/>
    </location>
</feature>
<proteinExistence type="predicted"/>
<dbReference type="InterPro" id="IPR000953">
    <property type="entry name" value="Chromo/chromo_shadow_dom"/>
</dbReference>
<feature type="domain" description="Chromo" evidence="2">
    <location>
        <begin position="126"/>
        <end position="200"/>
    </location>
</feature>
<feature type="compositionally biased region" description="Basic residues" evidence="1">
    <location>
        <begin position="262"/>
        <end position="278"/>
    </location>
</feature>
<reference evidence="3" key="1">
    <citation type="submission" date="2022-03" db="EMBL/GenBank/DDBJ databases">
        <title>Draft genome sequence of Aduncisulcus paluster, a free-living microaerophilic Fornicata.</title>
        <authorList>
            <person name="Yuyama I."/>
            <person name="Kume K."/>
            <person name="Tamura T."/>
            <person name="Inagaki Y."/>
            <person name="Hashimoto T."/>
        </authorList>
    </citation>
    <scope>NUCLEOTIDE SEQUENCE</scope>
    <source>
        <strain evidence="3">NY0171</strain>
    </source>
</reference>
<dbReference type="PROSITE" id="PS50013">
    <property type="entry name" value="CHROMO_2"/>
    <property type="match status" value="1"/>
</dbReference>
<dbReference type="InterPro" id="IPR016197">
    <property type="entry name" value="Chromo-like_dom_sf"/>
</dbReference>
<comment type="caution">
    <text evidence="3">The sequence shown here is derived from an EMBL/GenBank/DDBJ whole genome shotgun (WGS) entry which is preliminary data.</text>
</comment>
<evidence type="ECO:0000313" key="3">
    <source>
        <dbReference type="EMBL" id="GKT20627.1"/>
    </source>
</evidence>
<feature type="region of interest" description="Disordered" evidence="1">
    <location>
        <begin position="192"/>
        <end position="317"/>
    </location>
</feature>
<dbReference type="CDD" id="cd00024">
    <property type="entry name" value="CD_CSD"/>
    <property type="match status" value="1"/>
</dbReference>
<dbReference type="Proteomes" id="UP001057375">
    <property type="component" value="Unassembled WGS sequence"/>
</dbReference>
<feature type="compositionally biased region" description="Basic residues" evidence="1">
    <location>
        <begin position="193"/>
        <end position="204"/>
    </location>
</feature>
<feature type="non-terminal residue" evidence="3">
    <location>
        <position position="1"/>
    </location>
</feature>
<dbReference type="Gene3D" id="2.40.50.40">
    <property type="match status" value="1"/>
</dbReference>
<evidence type="ECO:0000313" key="4">
    <source>
        <dbReference type="Proteomes" id="UP001057375"/>
    </source>
</evidence>
<accession>A0ABQ5JWZ4</accession>
<sequence length="317" mass="36104">TERRDAKVIRDVDKANDKLDGALTRGLVDVPADANGQLTPEKDYVYRRGTYVIENPAVKPGHKISPRLHGPYLVVDHIKESETVVIRDLKSKKDKRVTAARIIPFDDAGMSLDDMIALTELDSSEYIVEEIVSHRYTSAGKMPMVERYTFEVVWLGWPNPTWEEYRYIVKPPAFREYCRSRPELQRVYANKMKATKSRKKRKSRFALDEESESSEDSHDQSESQDDSSTDSDAISAEKPTDSSSEPRPCEDTGVTSKSGGRSTRKTRRRKPKVKAKKKPVVESDDDDELYTPTSVKKKPKDCKMTGSRRSARIRAKE</sequence>
<dbReference type="SUPFAM" id="SSF54160">
    <property type="entry name" value="Chromo domain-like"/>
    <property type="match status" value="1"/>
</dbReference>